<organism evidence="1 2">
    <name type="scientific">Nesidiocoris tenuis</name>
    <dbReference type="NCBI Taxonomy" id="355587"/>
    <lineage>
        <taxon>Eukaryota</taxon>
        <taxon>Metazoa</taxon>
        <taxon>Ecdysozoa</taxon>
        <taxon>Arthropoda</taxon>
        <taxon>Hexapoda</taxon>
        <taxon>Insecta</taxon>
        <taxon>Pterygota</taxon>
        <taxon>Neoptera</taxon>
        <taxon>Paraneoptera</taxon>
        <taxon>Hemiptera</taxon>
        <taxon>Heteroptera</taxon>
        <taxon>Panheteroptera</taxon>
        <taxon>Cimicomorpha</taxon>
        <taxon>Miridae</taxon>
        <taxon>Dicyphina</taxon>
        <taxon>Nesidiocoris</taxon>
    </lineage>
</organism>
<proteinExistence type="predicted"/>
<dbReference type="AlphaFoldDB" id="A0A6H5G160"/>
<keyword evidence="2" id="KW-1185">Reference proteome</keyword>
<accession>A0A6H5G160</accession>
<dbReference type="EMBL" id="CADCXU010003370">
    <property type="protein sequence ID" value="CAA9995485.1"/>
    <property type="molecule type" value="Genomic_DNA"/>
</dbReference>
<gene>
    <name evidence="1" type="ORF">NTEN_LOCUS2276</name>
</gene>
<name>A0A6H5G160_9HEMI</name>
<evidence type="ECO:0000313" key="1">
    <source>
        <dbReference type="EMBL" id="CAA9995485.1"/>
    </source>
</evidence>
<sequence length="173" mass="20370">MIAVALRTSTVRCFRPEHSEITLFFCFKYLPLKRLPRRLGSALGARRSGQSGFRNRQPAGPFEKFAGLHEHRVRRRRRLPVPRRCRHGTLRKRVLDFDEDRGTAQVQGLCRSLFSAEVSSSEVCVKKINLKKISKKINLKKINFSNKKKMIFQKKLIFQKNWFFQKKVVLHFL</sequence>
<dbReference type="Proteomes" id="UP000479000">
    <property type="component" value="Unassembled WGS sequence"/>
</dbReference>
<evidence type="ECO:0000313" key="2">
    <source>
        <dbReference type="Proteomes" id="UP000479000"/>
    </source>
</evidence>
<protein>
    <submittedName>
        <fullName evidence="1">Uncharacterized protein</fullName>
    </submittedName>
</protein>
<reference evidence="1 2" key="1">
    <citation type="submission" date="2020-02" db="EMBL/GenBank/DDBJ databases">
        <authorList>
            <person name="Ferguson B K."/>
        </authorList>
    </citation>
    <scope>NUCLEOTIDE SEQUENCE [LARGE SCALE GENOMIC DNA]</scope>
</reference>